<dbReference type="EMBL" id="KZ303842">
    <property type="protein sequence ID" value="PHZ17062.1"/>
    <property type="molecule type" value="Genomic_DNA"/>
</dbReference>
<dbReference type="RefSeq" id="XP_023470770.1">
    <property type="nucleotide sequence ID" value="XM_023610981.1"/>
</dbReference>
<proteinExistence type="predicted"/>
<protein>
    <submittedName>
        <fullName evidence="1">Uncharacterized protein</fullName>
    </submittedName>
</protein>
<organism evidence="1 2">
    <name type="scientific">Rhizopus microsporus ATCC 52813</name>
    <dbReference type="NCBI Taxonomy" id="1340429"/>
    <lineage>
        <taxon>Eukaryota</taxon>
        <taxon>Fungi</taxon>
        <taxon>Fungi incertae sedis</taxon>
        <taxon>Mucoromycota</taxon>
        <taxon>Mucoromycotina</taxon>
        <taxon>Mucoromycetes</taxon>
        <taxon>Mucorales</taxon>
        <taxon>Mucorineae</taxon>
        <taxon>Rhizopodaceae</taxon>
        <taxon>Rhizopus</taxon>
    </lineage>
</organism>
<dbReference type="AlphaFoldDB" id="A0A2G4T7R2"/>
<dbReference type="GeneID" id="35441971"/>
<evidence type="ECO:0000313" key="1">
    <source>
        <dbReference type="EMBL" id="PHZ17062.1"/>
    </source>
</evidence>
<sequence length="140" mass="16548">MGLCLVLYKQNIYEVPRLNVGNGQQAKQSTGGSYSISDKDTEHLRNNAKPTAFIYQDLRQAHEYQDKEELRRNIGQLRRYIICRFYTSKEVYRETKISTFKAIDFLTIPVTWGKMNQVKKKVCFGYRKSRKDSKRKKIQL</sequence>
<accession>A0A2G4T7R2</accession>
<reference evidence="1 2" key="1">
    <citation type="journal article" date="2016" name="Proc. Natl. Acad. Sci. U.S.A.">
        <title>Lipid metabolic changes in an early divergent fungus govern the establishment of a mutualistic symbiosis with endobacteria.</title>
        <authorList>
            <person name="Lastovetsky O.A."/>
            <person name="Gaspar M.L."/>
            <person name="Mondo S.J."/>
            <person name="LaButti K.M."/>
            <person name="Sandor L."/>
            <person name="Grigoriev I.V."/>
            <person name="Henry S.A."/>
            <person name="Pawlowska T.E."/>
        </authorList>
    </citation>
    <scope>NUCLEOTIDE SEQUENCE [LARGE SCALE GENOMIC DNA]</scope>
    <source>
        <strain evidence="1 2">ATCC 52813</strain>
    </source>
</reference>
<dbReference type="Proteomes" id="UP000242254">
    <property type="component" value="Unassembled WGS sequence"/>
</dbReference>
<evidence type="ECO:0000313" key="2">
    <source>
        <dbReference type="Proteomes" id="UP000242254"/>
    </source>
</evidence>
<gene>
    <name evidence="1" type="ORF">RHIMIDRAFT_252896</name>
</gene>
<keyword evidence="2" id="KW-1185">Reference proteome</keyword>
<name>A0A2G4T7R2_RHIZD</name>